<accession>A0A919P473</accession>
<keyword evidence="4" id="KW-1185">Reference proteome</keyword>
<dbReference type="Proteomes" id="UP000632740">
    <property type="component" value="Unassembled WGS sequence"/>
</dbReference>
<dbReference type="CDD" id="cd07814">
    <property type="entry name" value="SRPBCC_CalC_Aha1-like"/>
    <property type="match status" value="1"/>
</dbReference>
<reference evidence="3" key="1">
    <citation type="submission" date="2021-01" db="EMBL/GenBank/DDBJ databases">
        <title>Whole genome shotgun sequence of Cellulomonas chitinilytica NBRC 110799.</title>
        <authorList>
            <person name="Komaki H."/>
            <person name="Tamura T."/>
        </authorList>
    </citation>
    <scope>NUCLEOTIDE SEQUENCE</scope>
    <source>
        <strain evidence="3">NBRC 110799</strain>
    </source>
</reference>
<sequence length="144" mass="15809">MVELHLVRTYPAPRQLVWDAWTDPDQLAQWWGPRGVSTPRESIELDLRPGGRIRFDMVDDATGARYPNSGTVLEVDPPARLVWSDNGFPDGTGKGTTTVTFTAVADTTTILHVHVVTDLGDTLRADAERGWGSQLDRLADLLAG</sequence>
<dbReference type="InterPro" id="IPR013538">
    <property type="entry name" value="ASHA1/2-like_C"/>
</dbReference>
<proteinExistence type="inferred from homology"/>
<dbReference type="Gene3D" id="3.30.530.20">
    <property type="match status" value="1"/>
</dbReference>
<dbReference type="Pfam" id="PF08327">
    <property type="entry name" value="AHSA1"/>
    <property type="match status" value="1"/>
</dbReference>
<evidence type="ECO:0000259" key="2">
    <source>
        <dbReference type="Pfam" id="PF08327"/>
    </source>
</evidence>
<comment type="caution">
    <text evidence="3">The sequence shown here is derived from an EMBL/GenBank/DDBJ whole genome shotgun (WGS) entry which is preliminary data.</text>
</comment>
<evidence type="ECO:0000313" key="4">
    <source>
        <dbReference type="Proteomes" id="UP000632740"/>
    </source>
</evidence>
<gene>
    <name evidence="3" type="ORF">Cch01nite_31140</name>
</gene>
<dbReference type="InterPro" id="IPR023393">
    <property type="entry name" value="START-like_dom_sf"/>
</dbReference>
<dbReference type="EMBL" id="BONK01000011">
    <property type="protein sequence ID" value="GIG22390.1"/>
    <property type="molecule type" value="Genomic_DNA"/>
</dbReference>
<name>A0A919P473_9CELL</name>
<evidence type="ECO:0000256" key="1">
    <source>
        <dbReference type="ARBA" id="ARBA00006817"/>
    </source>
</evidence>
<comment type="similarity">
    <text evidence="1">Belongs to the AHA1 family.</text>
</comment>
<dbReference type="AlphaFoldDB" id="A0A919P473"/>
<evidence type="ECO:0000313" key="3">
    <source>
        <dbReference type="EMBL" id="GIG22390.1"/>
    </source>
</evidence>
<organism evidence="3 4">
    <name type="scientific">Cellulomonas chitinilytica</name>
    <dbReference type="NCBI Taxonomy" id="398759"/>
    <lineage>
        <taxon>Bacteria</taxon>
        <taxon>Bacillati</taxon>
        <taxon>Actinomycetota</taxon>
        <taxon>Actinomycetes</taxon>
        <taxon>Micrococcales</taxon>
        <taxon>Cellulomonadaceae</taxon>
        <taxon>Cellulomonas</taxon>
    </lineage>
</organism>
<protein>
    <submittedName>
        <fullName evidence="3">Activator of HSP90 ATPase</fullName>
    </submittedName>
</protein>
<dbReference type="SUPFAM" id="SSF55961">
    <property type="entry name" value="Bet v1-like"/>
    <property type="match status" value="1"/>
</dbReference>
<feature type="domain" description="Activator of Hsp90 ATPase homologue 1/2-like C-terminal" evidence="2">
    <location>
        <begin position="12"/>
        <end position="142"/>
    </location>
</feature>